<dbReference type="EMBL" id="CZAP01000016">
    <property type="protein sequence ID" value="CUP93062.1"/>
    <property type="molecule type" value="Genomic_DNA"/>
</dbReference>
<dbReference type="InterPro" id="IPR039448">
    <property type="entry name" value="Beta_helix"/>
</dbReference>
<keyword evidence="1" id="KW-0732">Signal</keyword>
<organism evidence="3 4">
    <name type="scientific">Bacteroides thetaiotaomicron</name>
    <dbReference type="NCBI Taxonomy" id="818"/>
    <lineage>
        <taxon>Bacteria</taxon>
        <taxon>Pseudomonadati</taxon>
        <taxon>Bacteroidota</taxon>
        <taxon>Bacteroidia</taxon>
        <taxon>Bacteroidales</taxon>
        <taxon>Bacteroidaceae</taxon>
        <taxon>Bacteroides</taxon>
    </lineage>
</organism>
<gene>
    <name evidence="3" type="ORF">ERS852511_03704</name>
</gene>
<evidence type="ECO:0000313" key="3">
    <source>
        <dbReference type="EMBL" id="CUP93062.1"/>
    </source>
</evidence>
<dbReference type="InterPro" id="IPR006626">
    <property type="entry name" value="PbH1"/>
</dbReference>
<dbReference type="SUPFAM" id="SSF51126">
    <property type="entry name" value="Pectin lyase-like"/>
    <property type="match status" value="1"/>
</dbReference>
<feature type="signal peptide" evidence="1">
    <location>
        <begin position="1"/>
        <end position="24"/>
    </location>
</feature>
<reference evidence="3 4" key="1">
    <citation type="submission" date="2015-09" db="EMBL/GenBank/DDBJ databases">
        <authorList>
            <consortium name="Pathogen Informatics"/>
        </authorList>
    </citation>
    <scope>NUCLEOTIDE SEQUENCE [LARGE SCALE GENOMIC DNA]</scope>
    <source>
        <strain evidence="3 4">2789STDY5834899</strain>
    </source>
</reference>
<dbReference type="RefSeq" id="WP_055300508.1">
    <property type="nucleotide sequence ID" value="NZ_CAXSVM010000017.1"/>
</dbReference>
<proteinExistence type="predicted"/>
<protein>
    <submittedName>
        <fullName evidence="3">Xylose ABC transporter</fullName>
    </submittedName>
</protein>
<feature type="chain" id="PRO_5008032455" evidence="1">
    <location>
        <begin position="25"/>
        <end position="679"/>
    </location>
</feature>
<dbReference type="Proteomes" id="UP000095576">
    <property type="component" value="Unassembled WGS sequence"/>
</dbReference>
<sequence>MNAINKLKLSLSAVLFSFLGIACSDIDDNLVNYPVVAEVNTVYYIDSESGNDANSGESESSAWKTFANINRVIFQAGNRILLKRGSVWTGQVSPRGTGTPSNPIILGSYGEGEKPIINGNGEVKAAVYLKNQSNWVIQDLQVSNYADVRGDIYRCGILVENDNGGTVSNIKILNNTVRDVSGSFRYVGAFHPHQYGGIAVNVIGQNATDKYDKVLIENNTVEKAGRTGIVVWDNLFASDLEASTNVVIRNNSVKDIDSDGIITYGCYGSLIEHNVANGCGSYREDGQFNGSAAIWCTRGKDCIIQYNEAYHTKALEGNDDGTGFDIDMDAVNCIVQYNYSHDNEGGFMLFVDASNSSGSIVRYNISQNDRKRVFMIAGGVTPNTQIYNNTIYLGAGATTKIIDHTWDDGGNINAPWLFKNNIIYNLGTGDYKIPGTGGVFEGNVYYGNHPANEPDETGKITVDPKFINVGAGGTGISTLDGYKLEENSPIMNTGVKVARNGGMDFFGNPVSSGGKPTPGAHELNGTASGESEMIDKLNDWSNAFYYSPNLNLDSSNPQFFGGDGSRAVRATTDDGIILYNLPNIKSVEVTMYLCVWYPTLTPQNIKIYGSYTGGDFANYIEIPVTYTTDSAVVEGWQKTTINTAGVLPEGVNFIGVRINDPVNESWAVQIGEVAITYVE</sequence>
<accession>A0A174S5S0</accession>
<dbReference type="InterPro" id="IPR011050">
    <property type="entry name" value="Pectin_lyase_fold/virulence"/>
</dbReference>
<dbReference type="SMART" id="SM00710">
    <property type="entry name" value="PbH1"/>
    <property type="match status" value="6"/>
</dbReference>
<feature type="domain" description="Right handed beta helix" evidence="2">
    <location>
        <begin position="210"/>
        <end position="391"/>
    </location>
</feature>
<evidence type="ECO:0000313" key="4">
    <source>
        <dbReference type="Proteomes" id="UP000095576"/>
    </source>
</evidence>
<dbReference type="PROSITE" id="PS51257">
    <property type="entry name" value="PROKAR_LIPOPROTEIN"/>
    <property type="match status" value="1"/>
</dbReference>
<name>A0A174S5S0_BACT4</name>
<dbReference type="Gene3D" id="2.160.20.10">
    <property type="entry name" value="Single-stranded right-handed beta-helix, Pectin lyase-like"/>
    <property type="match status" value="1"/>
</dbReference>
<dbReference type="AlphaFoldDB" id="A0A174S5S0"/>
<dbReference type="InterPro" id="IPR012334">
    <property type="entry name" value="Pectin_lyas_fold"/>
</dbReference>
<dbReference type="Pfam" id="PF13229">
    <property type="entry name" value="Beta_helix"/>
    <property type="match status" value="1"/>
</dbReference>
<evidence type="ECO:0000259" key="2">
    <source>
        <dbReference type="Pfam" id="PF13229"/>
    </source>
</evidence>
<evidence type="ECO:0000256" key="1">
    <source>
        <dbReference type="SAM" id="SignalP"/>
    </source>
</evidence>